<keyword evidence="3" id="KW-1185">Reference proteome</keyword>
<dbReference type="Pfam" id="PF12867">
    <property type="entry name" value="DinB_2"/>
    <property type="match status" value="1"/>
</dbReference>
<evidence type="ECO:0000313" key="2">
    <source>
        <dbReference type="EMBL" id="MBM7690608.1"/>
    </source>
</evidence>
<evidence type="ECO:0000259" key="1">
    <source>
        <dbReference type="Pfam" id="PF12867"/>
    </source>
</evidence>
<comment type="caution">
    <text evidence="2">The sequence shown here is derived from an EMBL/GenBank/DDBJ whole genome shotgun (WGS) entry which is preliminary data.</text>
</comment>
<proteinExistence type="predicted"/>
<protein>
    <submittedName>
        <fullName evidence="2">Damage-inducible protein DinB</fullName>
    </submittedName>
</protein>
<feature type="domain" description="DinB-like" evidence="1">
    <location>
        <begin position="9"/>
        <end position="149"/>
    </location>
</feature>
<evidence type="ECO:0000313" key="3">
    <source>
        <dbReference type="Proteomes" id="UP000823486"/>
    </source>
</evidence>
<dbReference type="SUPFAM" id="SSF109854">
    <property type="entry name" value="DinB/YfiT-like putative metalloenzymes"/>
    <property type="match status" value="1"/>
</dbReference>
<dbReference type="Proteomes" id="UP000823486">
    <property type="component" value="Unassembled WGS sequence"/>
</dbReference>
<sequence>MEEKNMWGQFHFIRSRTIQSLKNITEETANQVPEGYRNSIKWNIGHILITYDNLLAKFTSNGEKQISDKITPFFSGGTSPETWESEPSSLDELLELLKKQQGEIISLYSGRLEEPLTSRITFTEQTEMDTIRDLLQFTYWHEGLHQGVINGLKYSLGQM</sequence>
<dbReference type="InterPro" id="IPR024775">
    <property type="entry name" value="DinB-like"/>
</dbReference>
<dbReference type="EMBL" id="JAFBFI010000001">
    <property type="protein sequence ID" value="MBM7690608.1"/>
    <property type="molecule type" value="Genomic_DNA"/>
</dbReference>
<organism evidence="2 3">
    <name type="scientific">Peribacillus deserti</name>
    <dbReference type="NCBI Taxonomy" id="673318"/>
    <lineage>
        <taxon>Bacteria</taxon>
        <taxon>Bacillati</taxon>
        <taxon>Bacillota</taxon>
        <taxon>Bacilli</taxon>
        <taxon>Bacillales</taxon>
        <taxon>Bacillaceae</taxon>
        <taxon>Peribacillus</taxon>
    </lineage>
</organism>
<accession>A0ABS2QDN5</accession>
<gene>
    <name evidence="2" type="ORF">JOC77_000011</name>
</gene>
<reference evidence="2 3" key="1">
    <citation type="submission" date="2021-01" db="EMBL/GenBank/DDBJ databases">
        <title>Genomic Encyclopedia of Type Strains, Phase IV (KMG-IV): sequencing the most valuable type-strain genomes for metagenomic binning, comparative biology and taxonomic classification.</title>
        <authorList>
            <person name="Goeker M."/>
        </authorList>
    </citation>
    <scope>NUCLEOTIDE SEQUENCE [LARGE SCALE GENOMIC DNA]</scope>
    <source>
        <strain evidence="2 3">DSM 105482</strain>
    </source>
</reference>
<name>A0ABS2QDN5_9BACI</name>
<dbReference type="RefSeq" id="WP_204537308.1">
    <property type="nucleotide sequence ID" value="NZ_JAFBFI010000001.1"/>
</dbReference>
<dbReference type="Gene3D" id="1.20.120.450">
    <property type="entry name" value="dinb family like domain"/>
    <property type="match status" value="1"/>
</dbReference>
<dbReference type="InterPro" id="IPR034660">
    <property type="entry name" value="DinB/YfiT-like"/>
</dbReference>